<keyword evidence="3" id="KW-1185">Reference proteome</keyword>
<name>A0A8X6LL10_TRICU</name>
<comment type="caution">
    <text evidence="2">The sequence shown here is derived from an EMBL/GenBank/DDBJ whole genome shotgun (WGS) entry which is preliminary data.</text>
</comment>
<evidence type="ECO:0000256" key="1">
    <source>
        <dbReference type="SAM" id="MobiDB-lite"/>
    </source>
</evidence>
<evidence type="ECO:0000313" key="3">
    <source>
        <dbReference type="Proteomes" id="UP000887116"/>
    </source>
</evidence>
<reference evidence="2" key="1">
    <citation type="submission" date="2020-07" db="EMBL/GenBank/DDBJ databases">
        <title>Multicomponent nature underlies the extraordinary mechanical properties of spider dragline silk.</title>
        <authorList>
            <person name="Kono N."/>
            <person name="Nakamura H."/>
            <person name="Mori M."/>
            <person name="Yoshida Y."/>
            <person name="Ohtoshi R."/>
            <person name="Malay A.D."/>
            <person name="Moran D.A.P."/>
            <person name="Tomita M."/>
            <person name="Numata K."/>
            <person name="Arakawa K."/>
        </authorList>
    </citation>
    <scope>NUCLEOTIDE SEQUENCE</scope>
</reference>
<feature type="region of interest" description="Disordered" evidence="1">
    <location>
        <begin position="1"/>
        <end position="25"/>
    </location>
</feature>
<organism evidence="2 3">
    <name type="scientific">Trichonephila clavata</name>
    <name type="common">Joro spider</name>
    <name type="synonym">Nephila clavata</name>
    <dbReference type="NCBI Taxonomy" id="2740835"/>
    <lineage>
        <taxon>Eukaryota</taxon>
        <taxon>Metazoa</taxon>
        <taxon>Ecdysozoa</taxon>
        <taxon>Arthropoda</taxon>
        <taxon>Chelicerata</taxon>
        <taxon>Arachnida</taxon>
        <taxon>Araneae</taxon>
        <taxon>Araneomorphae</taxon>
        <taxon>Entelegynae</taxon>
        <taxon>Araneoidea</taxon>
        <taxon>Nephilidae</taxon>
        <taxon>Trichonephila</taxon>
    </lineage>
</organism>
<accession>A0A8X6LL10</accession>
<sequence>MEGFRNRTLYRDHSSQPRLGWSSPEPSSVVCGGWHNQTSFTWGTDIHWLAGKFRTRNLSAGLIRSHLCAYGRLRVHPSGRLTYGGGGIIRSTGAAPLNRQRKFKLGLYPPAGLPIPHTMRDLRSFLRKRRQLAVG</sequence>
<dbReference type="Proteomes" id="UP000887116">
    <property type="component" value="Unassembled WGS sequence"/>
</dbReference>
<dbReference type="EMBL" id="BMAO01016929">
    <property type="protein sequence ID" value="GFR12222.1"/>
    <property type="molecule type" value="Genomic_DNA"/>
</dbReference>
<protein>
    <submittedName>
        <fullName evidence="2">Uncharacterized protein</fullName>
    </submittedName>
</protein>
<gene>
    <name evidence="2" type="ORF">TNCT_32601</name>
</gene>
<dbReference type="AlphaFoldDB" id="A0A8X6LL10"/>
<proteinExistence type="predicted"/>
<evidence type="ECO:0000313" key="2">
    <source>
        <dbReference type="EMBL" id="GFR12222.1"/>
    </source>
</evidence>